<dbReference type="Pfam" id="PF01841">
    <property type="entry name" value="Transglut_core"/>
    <property type="match status" value="1"/>
</dbReference>
<dbReference type="Pfam" id="PF11992">
    <property type="entry name" value="TgpA_N"/>
    <property type="match status" value="1"/>
</dbReference>
<sequence length="650" mass="72193">MTRAITPIPCATQHWMLASAAITIAPHLFHVPPWLGALAAMLLLWHAVRLHRRLTPPGRPILIVLTMLAVAAILVHFGTLLGKGPGVALLIVLLNLKLLESREPRDVHVFVLLSFFLQLSLFLDTESALTALGALAGALCATATLASRQRAGSARAQLRLAALLLLQAIPFMVVFFVLFPRIPGPLWGLPKDAYSGLTGLSDSMAPGSISQLSQSAEIAFRAAFDGAPPPPAQRYWRGPVLSDFDGRRWTDSRPATQATPDYRITGPVFHYTMTLEPHNRPWLLTMDFAGPGIPNARYTRDNQVVRRDPVNHRLRFDATAYPEAITGLDASEHRLARALRLPPGSNPRTVALGQALARQARTPAAIVAAAIDWMRQDRLAYTLQPPPLGVHTADEFLFETRRGFCEHFAGSFAILMRAAGVPTRVVTGYQGGELNPYDGTLVVRQSDAHAWTEVWLPGRGWVRVDPTAASAPTRIDGGLAAALPDGEPVPFMVGTDLDWLRNLRDRWEFLNNAWNQWVLGYDQARQRDLLSRLGLRRNDWTELATALFGITAMLFGALLWWSHRQARTNDPLLRQWQRLEARLARAGLARLPSEGPADYAMRVARAAPEHGPEIRDIARLYAELRYGRTPRRGRLQTLTEKINRFTIRRP</sequence>
<dbReference type="Proteomes" id="UP000501991">
    <property type="component" value="Chromosome"/>
</dbReference>
<dbReference type="Gene3D" id="3.10.620.30">
    <property type="match status" value="1"/>
</dbReference>
<keyword evidence="1" id="KW-0812">Transmembrane</keyword>
<feature type="transmembrane region" description="Helical" evidence="1">
    <location>
        <begin position="158"/>
        <end position="179"/>
    </location>
</feature>
<feature type="domain" description="Transglutaminase-like" evidence="2">
    <location>
        <begin position="397"/>
        <end position="468"/>
    </location>
</feature>
<gene>
    <name evidence="3" type="ORF">G3580_10910</name>
</gene>
<dbReference type="PANTHER" id="PTHR42736:SF1">
    <property type="entry name" value="PROTEIN-GLUTAMINE GAMMA-GLUTAMYLTRANSFERASE"/>
    <property type="match status" value="1"/>
</dbReference>
<feature type="transmembrane region" description="Helical" evidence="1">
    <location>
        <begin position="540"/>
        <end position="561"/>
    </location>
</feature>
<dbReference type="PANTHER" id="PTHR42736">
    <property type="entry name" value="PROTEIN-GLUTAMINE GAMMA-GLUTAMYLTRANSFERASE"/>
    <property type="match status" value="1"/>
</dbReference>
<dbReference type="InterPro" id="IPR021878">
    <property type="entry name" value="TgpA_N"/>
</dbReference>
<accession>A0A6C1B3Y9</accession>
<dbReference type="InterPro" id="IPR002931">
    <property type="entry name" value="Transglutaminase-like"/>
</dbReference>
<feature type="transmembrane region" description="Helical" evidence="1">
    <location>
        <begin position="129"/>
        <end position="146"/>
    </location>
</feature>
<keyword evidence="4" id="KW-1185">Reference proteome</keyword>
<proteinExistence type="predicted"/>
<dbReference type="SMART" id="SM00460">
    <property type="entry name" value="TGc"/>
    <property type="match status" value="1"/>
</dbReference>
<protein>
    <submittedName>
        <fullName evidence="3">DUF3488 domain-containing transglutaminase family protein</fullName>
    </submittedName>
</protein>
<dbReference type="SUPFAM" id="SSF54001">
    <property type="entry name" value="Cysteine proteinases"/>
    <property type="match status" value="1"/>
</dbReference>
<dbReference type="Pfam" id="PF13559">
    <property type="entry name" value="DUF4129"/>
    <property type="match status" value="1"/>
</dbReference>
<dbReference type="KEGG" id="azq:G3580_10910"/>
<dbReference type="EMBL" id="CP048836">
    <property type="protein sequence ID" value="QID18103.1"/>
    <property type="molecule type" value="Genomic_DNA"/>
</dbReference>
<keyword evidence="1" id="KW-0472">Membrane</keyword>
<evidence type="ECO:0000259" key="2">
    <source>
        <dbReference type="SMART" id="SM00460"/>
    </source>
</evidence>
<dbReference type="InterPro" id="IPR052901">
    <property type="entry name" value="Bact_TGase-like"/>
</dbReference>
<keyword evidence="1" id="KW-1133">Transmembrane helix</keyword>
<evidence type="ECO:0000256" key="1">
    <source>
        <dbReference type="SAM" id="Phobius"/>
    </source>
</evidence>
<organism evidence="3 4">
    <name type="scientific">Nitrogeniibacter mangrovi</name>
    <dbReference type="NCBI Taxonomy" id="2016596"/>
    <lineage>
        <taxon>Bacteria</taxon>
        <taxon>Pseudomonadati</taxon>
        <taxon>Pseudomonadota</taxon>
        <taxon>Betaproteobacteria</taxon>
        <taxon>Rhodocyclales</taxon>
        <taxon>Zoogloeaceae</taxon>
        <taxon>Nitrogeniibacter</taxon>
    </lineage>
</organism>
<dbReference type="InterPro" id="IPR025403">
    <property type="entry name" value="TgpA-like_C"/>
</dbReference>
<feature type="transmembrane region" description="Helical" evidence="1">
    <location>
        <begin position="60"/>
        <end position="78"/>
    </location>
</feature>
<evidence type="ECO:0000313" key="4">
    <source>
        <dbReference type="Proteomes" id="UP000501991"/>
    </source>
</evidence>
<dbReference type="RefSeq" id="WP_173765434.1">
    <property type="nucleotide sequence ID" value="NZ_CP048836.1"/>
</dbReference>
<dbReference type="AlphaFoldDB" id="A0A6C1B3Y9"/>
<name>A0A6C1B3Y9_9RHOO</name>
<reference evidence="3 4" key="1">
    <citation type="submission" date="2020-02" db="EMBL/GenBank/DDBJ databases">
        <title>Nitrogenibacter mangrovi gen. nov., sp. nov. isolated from mangrove sediment, a denitrifying betaproteobacterium.</title>
        <authorList>
            <person name="Liao H."/>
            <person name="Tian Y."/>
        </authorList>
    </citation>
    <scope>NUCLEOTIDE SEQUENCE [LARGE SCALE GENOMIC DNA]</scope>
    <source>
        <strain evidence="3 4">M9-3-2</strain>
    </source>
</reference>
<feature type="transmembrane region" description="Helical" evidence="1">
    <location>
        <begin position="30"/>
        <end position="48"/>
    </location>
</feature>
<evidence type="ECO:0000313" key="3">
    <source>
        <dbReference type="EMBL" id="QID18103.1"/>
    </source>
</evidence>
<dbReference type="InterPro" id="IPR038765">
    <property type="entry name" value="Papain-like_cys_pep_sf"/>
</dbReference>